<evidence type="ECO:0000313" key="2">
    <source>
        <dbReference type="EMBL" id="CAA7051845.1"/>
    </source>
</evidence>
<dbReference type="PANTHER" id="PTHR31267:SF2">
    <property type="entry name" value="EXPRESSED PROTEIN"/>
    <property type="match status" value="1"/>
</dbReference>
<reference evidence="2" key="1">
    <citation type="submission" date="2020-01" db="EMBL/GenBank/DDBJ databases">
        <authorList>
            <person name="Mishra B."/>
        </authorList>
    </citation>
    <scope>NUCLEOTIDE SEQUENCE [LARGE SCALE GENOMIC DNA]</scope>
</reference>
<evidence type="ECO:0000256" key="1">
    <source>
        <dbReference type="SAM" id="MobiDB-lite"/>
    </source>
</evidence>
<keyword evidence="3" id="KW-1185">Reference proteome</keyword>
<evidence type="ECO:0000313" key="3">
    <source>
        <dbReference type="Proteomes" id="UP000467841"/>
    </source>
</evidence>
<gene>
    <name evidence="2" type="ORF">MERR_LOCUS39080</name>
</gene>
<feature type="compositionally biased region" description="Low complexity" evidence="1">
    <location>
        <begin position="60"/>
        <end position="71"/>
    </location>
</feature>
<dbReference type="PANTHER" id="PTHR31267">
    <property type="entry name" value="DENTIN SIALOPHOSPHOPROTEIN-LIKE PROTEIN"/>
    <property type="match status" value="1"/>
</dbReference>
<organism evidence="2 3">
    <name type="scientific">Microthlaspi erraticum</name>
    <dbReference type="NCBI Taxonomy" id="1685480"/>
    <lineage>
        <taxon>Eukaryota</taxon>
        <taxon>Viridiplantae</taxon>
        <taxon>Streptophyta</taxon>
        <taxon>Embryophyta</taxon>
        <taxon>Tracheophyta</taxon>
        <taxon>Spermatophyta</taxon>
        <taxon>Magnoliopsida</taxon>
        <taxon>eudicotyledons</taxon>
        <taxon>Gunneridae</taxon>
        <taxon>Pentapetalae</taxon>
        <taxon>rosids</taxon>
        <taxon>malvids</taxon>
        <taxon>Brassicales</taxon>
        <taxon>Brassicaceae</taxon>
        <taxon>Coluteocarpeae</taxon>
        <taxon>Microthlaspi</taxon>
    </lineage>
</organism>
<accession>A0A6D2KIY3</accession>
<protein>
    <submittedName>
        <fullName evidence="2">Uncharacterized protein</fullName>
    </submittedName>
</protein>
<proteinExistence type="predicted"/>
<comment type="caution">
    <text evidence="2">The sequence shown here is derived from an EMBL/GenBank/DDBJ whole genome shotgun (WGS) entry which is preliminary data.</text>
</comment>
<dbReference type="EMBL" id="CACVBM020001495">
    <property type="protein sequence ID" value="CAA7051845.1"/>
    <property type="molecule type" value="Genomic_DNA"/>
</dbReference>
<sequence>MLEAKILYRSSDDNVKDSSSGGRKFSSISYISNPSNKIRQDSGIVGQSTCNAGYSEVDNDSNSNTLNLNTVASRPKKRKDSTFSQSPWHKIYMQGSELCHSMSYSISEQEWALATHTLSEKVDTNEAMTPSKRRLLLSTNLMQQLFKPAPAFVFSGNNAAYNYETVLYFVSRIALANACSLQCLSDFSKSTNRQIVKTASDQDQHYSSLIKDFMEKKQKLESDLQCLERTTSILDISLEIQDLEKFSVINHLAKFHFPATTFTRSLPQRYAVEIQMPRNLPEPVLDCLSL</sequence>
<feature type="region of interest" description="Disordered" evidence="1">
    <location>
        <begin position="55"/>
        <end position="82"/>
    </location>
</feature>
<dbReference type="Proteomes" id="UP000467841">
    <property type="component" value="Unassembled WGS sequence"/>
</dbReference>
<dbReference type="OrthoDB" id="1926238at2759"/>
<name>A0A6D2KIY3_9BRAS</name>
<dbReference type="AlphaFoldDB" id="A0A6D2KIY3"/>